<comment type="caution">
    <text evidence="5">The sequence shown here is derived from an EMBL/GenBank/DDBJ whole genome shotgun (WGS) entry which is preliminary data.</text>
</comment>
<keyword evidence="2" id="KW-0238">DNA-binding</keyword>
<evidence type="ECO:0000256" key="1">
    <source>
        <dbReference type="ARBA" id="ARBA00023015"/>
    </source>
</evidence>
<dbReference type="EMBL" id="SIOX01000007">
    <property type="protein sequence ID" value="TAX68272.1"/>
    <property type="molecule type" value="Genomic_DNA"/>
</dbReference>
<dbReference type="InterPro" id="IPR010499">
    <property type="entry name" value="AraC_E-bd"/>
</dbReference>
<dbReference type="Pfam" id="PF12833">
    <property type="entry name" value="HTH_18"/>
    <property type="match status" value="1"/>
</dbReference>
<dbReference type="InterPro" id="IPR050959">
    <property type="entry name" value="MarA-like"/>
</dbReference>
<dbReference type="InterPro" id="IPR009057">
    <property type="entry name" value="Homeodomain-like_sf"/>
</dbReference>
<dbReference type="SUPFAM" id="SSF55136">
    <property type="entry name" value="Probable bacterial effector-binding domain"/>
    <property type="match status" value="1"/>
</dbReference>
<dbReference type="InterPro" id="IPR011256">
    <property type="entry name" value="Reg_factor_effector_dom_sf"/>
</dbReference>
<name>A0ABY1X1D7_9HYPH</name>
<protein>
    <submittedName>
        <fullName evidence="5">AraC family transcriptional regulator</fullName>
    </submittedName>
</protein>
<dbReference type="SMART" id="SM00871">
    <property type="entry name" value="AraC_E_bind"/>
    <property type="match status" value="1"/>
</dbReference>
<evidence type="ECO:0000256" key="2">
    <source>
        <dbReference type="ARBA" id="ARBA00023125"/>
    </source>
</evidence>
<evidence type="ECO:0000256" key="3">
    <source>
        <dbReference type="ARBA" id="ARBA00023163"/>
    </source>
</evidence>
<feature type="domain" description="HTH araC/xylS-type" evidence="4">
    <location>
        <begin position="5"/>
        <end position="103"/>
    </location>
</feature>
<evidence type="ECO:0000313" key="5">
    <source>
        <dbReference type="EMBL" id="TAX68272.1"/>
    </source>
</evidence>
<dbReference type="SMART" id="SM00342">
    <property type="entry name" value="HTH_ARAC"/>
    <property type="match status" value="1"/>
</dbReference>
<dbReference type="SUPFAM" id="SSF46689">
    <property type="entry name" value="Homeodomain-like"/>
    <property type="match status" value="2"/>
</dbReference>
<gene>
    <name evidence="5" type="ORF">ELH98_29630</name>
</gene>
<geneLocation type="plasmid" evidence="5">
    <name>pSM141A_Rh08</name>
</geneLocation>
<dbReference type="Gene3D" id="1.10.10.60">
    <property type="entry name" value="Homeodomain-like"/>
    <property type="match status" value="2"/>
</dbReference>
<dbReference type="RefSeq" id="WP_130698554.1">
    <property type="nucleotide sequence ID" value="NZ_SILD01000004.1"/>
</dbReference>
<keyword evidence="6" id="KW-1185">Reference proteome</keyword>
<accession>A0ABY1X1D7</accession>
<keyword evidence="3" id="KW-0804">Transcription</keyword>
<dbReference type="PROSITE" id="PS01124">
    <property type="entry name" value="HTH_ARAC_FAMILY_2"/>
    <property type="match status" value="1"/>
</dbReference>
<keyword evidence="1" id="KW-0805">Transcription regulation</keyword>
<keyword evidence="5" id="KW-0614">Plasmid</keyword>
<dbReference type="Pfam" id="PF06445">
    <property type="entry name" value="GyrI-like"/>
    <property type="match status" value="1"/>
</dbReference>
<dbReference type="Proteomes" id="UP000291659">
    <property type="component" value="Unassembled WGS sequence"/>
</dbReference>
<dbReference type="PANTHER" id="PTHR47504">
    <property type="entry name" value="RIGHT ORIGIN-BINDING PROTEIN"/>
    <property type="match status" value="1"/>
</dbReference>
<evidence type="ECO:0000313" key="6">
    <source>
        <dbReference type="Proteomes" id="UP000291659"/>
    </source>
</evidence>
<evidence type="ECO:0000259" key="4">
    <source>
        <dbReference type="PROSITE" id="PS01124"/>
    </source>
</evidence>
<sequence>MPLLDRLVWQIEMNLHSELSLASLSERCAVNINHMCRVFQFATGMSIKSYVRARRLSNAAHTIASSDANILSIALDAGYSSHEAFTRAFVGYFGIVPSGLRTKDLAPNLTLMEPFEMKKEMIVPVSPPQKRERAAFRVVGLGTDCSFAKTGAIPALWQSFFARESDVIGVVPGTAYGVCCMGDEAGNFRYIAGVEASASTSGMEQIDLPSHHYAVFTHSGHISDLPKTVYTIWNKVMPDLGLQAAQAPDFERYDHRFNGQTGRGEMEIWIPIVS</sequence>
<dbReference type="InterPro" id="IPR018060">
    <property type="entry name" value="HTH_AraC"/>
</dbReference>
<reference evidence="5 6" key="1">
    <citation type="submission" date="2019-02" db="EMBL/GenBank/DDBJ databases">
        <title>The genomic architecture of introgression among sibling species of bacteria.</title>
        <authorList>
            <person name="Cavassim M.I.A."/>
            <person name="Moeskjaer S."/>
            <person name="Moslemi C."/>
            <person name="Fields B."/>
            <person name="Bachmann A."/>
            <person name="Vilhjalmsson B."/>
            <person name="Schierup M.H."/>
            <person name="Young J.P.W."/>
            <person name="Andersen S.U."/>
        </authorList>
    </citation>
    <scope>NUCLEOTIDE SEQUENCE [LARGE SCALE GENOMIC DNA]</scope>
    <source>
        <strain evidence="5 6">SM141A</strain>
        <plasmid evidence="5">pSM141A_Rh08</plasmid>
    </source>
</reference>
<dbReference type="PANTHER" id="PTHR47504:SF5">
    <property type="entry name" value="RIGHT ORIGIN-BINDING PROTEIN"/>
    <property type="match status" value="1"/>
</dbReference>
<dbReference type="Gene3D" id="3.20.80.10">
    <property type="entry name" value="Regulatory factor, effector binding domain"/>
    <property type="match status" value="1"/>
</dbReference>
<proteinExistence type="predicted"/>
<dbReference type="InterPro" id="IPR029442">
    <property type="entry name" value="GyrI-like"/>
</dbReference>
<organism evidence="5 6">
    <name type="scientific">Rhizobium ruizarguesonis</name>
    <dbReference type="NCBI Taxonomy" id="2081791"/>
    <lineage>
        <taxon>Bacteria</taxon>
        <taxon>Pseudomonadati</taxon>
        <taxon>Pseudomonadota</taxon>
        <taxon>Alphaproteobacteria</taxon>
        <taxon>Hyphomicrobiales</taxon>
        <taxon>Rhizobiaceae</taxon>
        <taxon>Rhizobium/Agrobacterium group</taxon>
        <taxon>Rhizobium</taxon>
    </lineage>
</organism>